<evidence type="ECO:0000313" key="1">
    <source>
        <dbReference type="EMBL" id="RNA16659.1"/>
    </source>
</evidence>
<keyword evidence="2" id="KW-1185">Reference proteome</keyword>
<proteinExistence type="predicted"/>
<dbReference type="EMBL" id="REGN01004655">
    <property type="protein sequence ID" value="RNA16659.1"/>
    <property type="molecule type" value="Genomic_DNA"/>
</dbReference>
<gene>
    <name evidence="1" type="ORF">BpHYR1_004918</name>
</gene>
<comment type="caution">
    <text evidence="1">The sequence shown here is derived from an EMBL/GenBank/DDBJ whole genome shotgun (WGS) entry which is preliminary data.</text>
</comment>
<evidence type="ECO:0000313" key="2">
    <source>
        <dbReference type="Proteomes" id="UP000276133"/>
    </source>
</evidence>
<organism evidence="1 2">
    <name type="scientific">Brachionus plicatilis</name>
    <name type="common">Marine rotifer</name>
    <name type="synonym">Brachionus muelleri</name>
    <dbReference type="NCBI Taxonomy" id="10195"/>
    <lineage>
        <taxon>Eukaryota</taxon>
        <taxon>Metazoa</taxon>
        <taxon>Spiralia</taxon>
        <taxon>Gnathifera</taxon>
        <taxon>Rotifera</taxon>
        <taxon>Eurotatoria</taxon>
        <taxon>Monogononta</taxon>
        <taxon>Pseudotrocha</taxon>
        <taxon>Ploima</taxon>
        <taxon>Brachionidae</taxon>
        <taxon>Brachionus</taxon>
    </lineage>
</organism>
<reference evidence="1 2" key="1">
    <citation type="journal article" date="2018" name="Sci. Rep.">
        <title>Genomic signatures of local adaptation to the degree of environmental predictability in rotifers.</title>
        <authorList>
            <person name="Franch-Gras L."/>
            <person name="Hahn C."/>
            <person name="Garcia-Roger E.M."/>
            <person name="Carmona M.J."/>
            <person name="Serra M."/>
            <person name="Gomez A."/>
        </authorList>
    </citation>
    <scope>NUCLEOTIDE SEQUENCE [LARGE SCALE GENOMIC DNA]</scope>
    <source>
        <strain evidence="1">HYR1</strain>
    </source>
</reference>
<sequence length="92" mass="10446">MVHITMDYTQSISSIHLRIEKINESNETQLSFPQGVKLLDAKCLLPKIRKKLKCHFHFLFTLEAVAVSPALLEPIPVVIIDLGTILLAYFKN</sequence>
<protein>
    <submittedName>
        <fullName evidence="1">Uncharacterized protein</fullName>
    </submittedName>
</protein>
<dbReference type="Proteomes" id="UP000276133">
    <property type="component" value="Unassembled WGS sequence"/>
</dbReference>
<accession>A0A3M7QZL3</accession>
<dbReference type="AlphaFoldDB" id="A0A3M7QZL3"/>
<name>A0A3M7QZL3_BRAPC</name>